<accession>A0A9P6RBA1</accession>
<dbReference type="Proteomes" id="UP000738325">
    <property type="component" value="Unassembled WGS sequence"/>
</dbReference>
<comment type="caution">
    <text evidence="1">The sequence shown here is derived from an EMBL/GenBank/DDBJ whole genome shotgun (WGS) entry which is preliminary data.</text>
</comment>
<organism evidence="1 2">
    <name type="scientific">Dissophora globulifera</name>
    <dbReference type="NCBI Taxonomy" id="979702"/>
    <lineage>
        <taxon>Eukaryota</taxon>
        <taxon>Fungi</taxon>
        <taxon>Fungi incertae sedis</taxon>
        <taxon>Mucoromycota</taxon>
        <taxon>Mortierellomycotina</taxon>
        <taxon>Mortierellomycetes</taxon>
        <taxon>Mortierellales</taxon>
        <taxon>Mortierellaceae</taxon>
        <taxon>Dissophora</taxon>
    </lineage>
</organism>
<gene>
    <name evidence="1" type="ORF">BGZ99_008454</name>
</gene>
<keyword evidence="2" id="KW-1185">Reference proteome</keyword>
<sequence>MWTSASLSEQAIDRRAKASVLYHKMSDPSNPMSVENMVHGLRAYLDTSRSEALEVIKYLLDMVVAVQAKESSAEASVDWVALEEALTRLAQSS</sequence>
<dbReference type="AlphaFoldDB" id="A0A9P6RBA1"/>
<evidence type="ECO:0000313" key="1">
    <source>
        <dbReference type="EMBL" id="KAG0313973.1"/>
    </source>
</evidence>
<dbReference type="OrthoDB" id="2403318at2759"/>
<protein>
    <submittedName>
        <fullName evidence="1">Uncharacterized protein</fullName>
    </submittedName>
</protein>
<dbReference type="EMBL" id="JAAAIP010000654">
    <property type="protein sequence ID" value="KAG0313973.1"/>
    <property type="molecule type" value="Genomic_DNA"/>
</dbReference>
<evidence type="ECO:0000313" key="2">
    <source>
        <dbReference type="Proteomes" id="UP000738325"/>
    </source>
</evidence>
<reference evidence="1" key="1">
    <citation type="journal article" date="2020" name="Fungal Divers.">
        <title>Resolving the Mortierellaceae phylogeny through synthesis of multi-gene phylogenetics and phylogenomics.</title>
        <authorList>
            <person name="Vandepol N."/>
            <person name="Liber J."/>
            <person name="Desiro A."/>
            <person name="Na H."/>
            <person name="Kennedy M."/>
            <person name="Barry K."/>
            <person name="Grigoriev I.V."/>
            <person name="Miller A.N."/>
            <person name="O'Donnell K."/>
            <person name="Stajich J.E."/>
            <person name="Bonito G."/>
        </authorList>
    </citation>
    <scope>NUCLEOTIDE SEQUENCE</scope>
    <source>
        <strain evidence="1">REB-010B</strain>
    </source>
</reference>
<name>A0A9P6RBA1_9FUNG</name>
<proteinExistence type="predicted"/>